<comment type="caution">
    <text evidence="1">The sequence shown here is derived from an EMBL/GenBank/DDBJ whole genome shotgun (WGS) entry which is preliminary data.</text>
</comment>
<evidence type="ECO:0000313" key="1">
    <source>
        <dbReference type="EMBL" id="GAJ15140.1"/>
    </source>
</evidence>
<feature type="non-terminal residue" evidence="1">
    <location>
        <position position="1"/>
    </location>
</feature>
<sequence length="34" mass="3881">CGKGKAVLFKKGKKIRTIKEKEFLTALMSEVERL</sequence>
<proteinExistence type="predicted"/>
<gene>
    <name evidence="1" type="ORF">S12H4_48082</name>
</gene>
<protein>
    <submittedName>
        <fullName evidence="1">Uncharacterized protein</fullName>
    </submittedName>
</protein>
<name>X1VW31_9ZZZZ</name>
<accession>X1VW31</accession>
<dbReference type="AlphaFoldDB" id="X1VW31"/>
<reference evidence="1" key="1">
    <citation type="journal article" date="2014" name="Front. Microbiol.">
        <title>High frequency of phylogenetically diverse reductive dehalogenase-homologous genes in deep subseafloor sedimentary metagenomes.</title>
        <authorList>
            <person name="Kawai M."/>
            <person name="Futagami T."/>
            <person name="Toyoda A."/>
            <person name="Takaki Y."/>
            <person name="Nishi S."/>
            <person name="Hori S."/>
            <person name="Arai W."/>
            <person name="Tsubouchi T."/>
            <person name="Morono Y."/>
            <person name="Uchiyama I."/>
            <person name="Ito T."/>
            <person name="Fujiyama A."/>
            <person name="Inagaki F."/>
            <person name="Takami H."/>
        </authorList>
    </citation>
    <scope>NUCLEOTIDE SEQUENCE</scope>
    <source>
        <strain evidence="1">Expedition CK06-06</strain>
    </source>
</reference>
<organism evidence="1">
    <name type="scientific">marine sediment metagenome</name>
    <dbReference type="NCBI Taxonomy" id="412755"/>
    <lineage>
        <taxon>unclassified sequences</taxon>
        <taxon>metagenomes</taxon>
        <taxon>ecological metagenomes</taxon>
    </lineage>
</organism>
<dbReference type="EMBL" id="BARW01030003">
    <property type="protein sequence ID" value="GAJ15140.1"/>
    <property type="molecule type" value="Genomic_DNA"/>
</dbReference>